<protein>
    <submittedName>
        <fullName evidence="2">F-box protein</fullName>
    </submittedName>
</protein>
<dbReference type="Pfam" id="PF07734">
    <property type="entry name" value="FBA_1"/>
    <property type="match status" value="1"/>
</dbReference>
<dbReference type="InterPro" id="IPR006527">
    <property type="entry name" value="F-box-assoc_dom_typ1"/>
</dbReference>
<accession>A0A834W700</accession>
<evidence type="ECO:0000259" key="1">
    <source>
        <dbReference type="SMART" id="SM00256"/>
    </source>
</evidence>
<dbReference type="Gene3D" id="1.20.1280.50">
    <property type="match status" value="1"/>
</dbReference>
<sequence>MSSQSRKHLRTIPKPEPTSSLANIVADNDDLLFEILLRLPIKSLLTFKSICKHWLSLISSPQFSHFVKHSLEVEVLQSCNGLLLCSDYRGYPPYCVYNPTTKQYSVLPPLKSYESYHHVRGGVCLAFDPSKSLHYKVVFVRRSNFSYLIEIYSSENGQWRVSSFFTGYDFVELRSGVFWNGSVHWISDREKSLYFKVDEEEVRDMPMPSRDHVHHNVRNLRRRIDYFGEFRDHLHLIEIHGPRKLEFNVYEMRRDYSGWFVKYHVDLNAVCIAFPEIIQKYHPPDDWNYYSFQIVSVVTGKASGDSFLVLNICHKFVVRYNFEDKSFCKLYYPGYKASRRRERNKSPAFQLVDNLCCT</sequence>
<dbReference type="OrthoDB" id="1533516at2759"/>
<dbReference type="SMART" id="SM00256">
    <property type="entry name" value="FBOX"/>
    <property type="match status" value="1"/>
</dbReference>
<dbReference type="EMBL" id="JAAIUW010000010">
    <property type="protein sequence ID" value="KAF7811477.1"/>
    <property type="molecule type" value="Genomic_DNA"/>
</dbReference>
<dbReference type="Proteomes" id="UP000634136">
    <property type="component" value="Unassembled WGS sequence"/>
</dbReference>
<reference evidence="2" key="1">
    <citation type="submission" date="2020-09" db="EMBL/GenBank/DDBJ databases">
        <title>Genome-Enabled Discovery of Anthraquinone Biosynthesis in Senna tora.</title>
        <authorList>
            <person name="Kang S.-H."/>
            <person name="Pandey R.P."/>
            <person name="Lee C.-M."/>
            <person name="Sim J.-S."/>
            <person name="Jeong J.-T."/>
            <person name="Choi B.-S."/>
            <person name="Jung M."/>
            <person name="Ginzburg D."/>
            <person name="Zhao K."/>
            <person name="Won S.Y."/>
            <person name="Oh T.-J."/>
            <person name="Yu Y."/>
            <person name="Kim N.-H."/>
            <person name="Lee O.R."/>
            <person name="Lee T.-H."/>
            <person name="Bashyal P."/>
            <person name="Kim T.-S."/>
            <person name="Lee W.-H."/>
            <person name="Kawkins C."/>
            <person name="Kim C.-K."/>
            <person name="Kim J.S."/>
            <person name="Ahn B.O."/>
            <person name="Rhee S.Y."/>
            <person name="Sohng J.K."/>
        </authorList>
    </citation>
    <scope>NUCLEOTIDE SEQUENCE</scope>
    <source>
        <tissue evidence="2">Leaf</tissue>
    </source>
</reference>
<feature type="domain" description="F-box" evidence="1">
    <location>
        <begin position="29"/>
        <end position="67"/>
    </location>
</feature>
<dbReference type="InterPro" id="IPR055290">
    <property type="entry name" value="At3g26010-like"/>
</dbReference>
<dbReference type="AlphaFoldDB" id="A0A834W700"/>
<dbReference type="CDD" id="cd22157">
    <property type="entry name" value="F-box_AtFBW1-like"/>
    <property type="match status" value="1"/>
</dbReference>
<proteinExistence type="predicted"/>
<name>A0A834W700_9FABA</name>
<organism evidence="2 3">
    <name type="scientific">Senna tora</name>
    <dbReference type="NCBI Taxonomy" id="362788"/>
    <lineage>
        <taxon>Eukaryota</taxon>
        <taxon>Viridiplantae</taxon>
        <taxon>Streptophyta</taxon>
        <taxon>Embryophyta</taxon>
        <taxon>Tracheophyta</taxon>
        <taxon>Spermatophyta</taxon>
        <taxon>Magnoliopsida</taxon>
        <taxon>eudicotyledons</taxon>
        <taxon>Gunneridae</taxon>
        <taxon>Pentapetalae</taxon>
        <taxon>rosids</taxon>
        <taxon>fabids</taxon>
        <taxon>Fabales</taxon>
        <taxon>Fabaceae</taxon>
        <taxon>Caesalpinioideae</taxon>
        <taxon>Cassia clade</taxon>
        <taxon>Senna</taxon>
    </lineage>
</organism>
<comment type="caution">
    <text evidence="2">The sequence shown here is derived from an EMBL/GenBank/DDBJ whole genome shotgun (WGS) entry which is preliminary data.</text>
</comment>
<evidence type="ECO:0000313" key="2">
    <source>
        <dbReference type="EMBL" id="KAF7811477.1"/>
    </source>
</evidence>
<dbReference type="PANTHER" id="PTHR35546">
    <property type="entry name" value="F-BOX PROTEIN INTERACTION DOMAIN PROTEIN-RELATED"/>
    <property type="match status" value="1"/>
</dbReference>
<dbReference type="NCBIfam" id="TIGR01640">
    <property type="entry name" value="F_box_assoc_1"/>
    <property type="match status" value="1"/>
</dbReference>
<dbReference type="PANTHER" id="PTHR35546:SF115">
    <property type="entry name" value="F-BOX DOMAIN-CONTAINING PROTEIN"/>
    <property type="match status" value="1"/>
</dbReference>
<evidence type="ECO:0000313" key="3">
    <source>
        <dbReference type="Proteomes" id="UP000634136"/>
    </source>
</evidence>
<dbReference type="InterPro" id="IPR036047">
    <property type="entry name" value="F-box-like_dom_sf"/>
</dbReference>
<keyword evidence="3" id="KW-1185">Reference proteome</keyword>
<dbReference type="InterPro" id="IPR001810">
    <property type="entry name" value="F-box_dom"/>
</dbReference>
<dbReference type="SUPFAM" id="SSF81383">
    <property type="entry name" value="F-box domain"/>
    <property type="match status" value="1"/>
</dbReference>
<dbReference type="InterPro" id="IPR017451">
    <property type="entry name" value="F-box-assoc_interact_dom"/>
</dbReference>
<gene>
    <name evidence="2" type="ORF">G2W53_032453</name>
</gene>
<dbReference type="Pfam" id="PF00646">
    <property type="entry name" value="F-box"/>
    <property type="match status" value="1"/>
</dbReference>